<dbReference type="InterPro" id="IPR007686">
    <property type="entry name" value="YutG/PgpA"/>
</dbReference>
<dbReference type="EMBL" id="CM001022">
    <property type="protein sequence ID" value="EFQ23038.1"/>
    <property type="molecule type" value="Genomic_DNA"/>
</dbReference>
<feature type="transmembrane region" description="Helical" evidence="1">
    <location>
        <begin position="92"/>
        <end position="113"/>
    </location>
</feature>
<keyword evidence="4" id="KW-1185">Reference proteome</keyword>
<feature type="domain" description="YutG/PgpA" evidence="2">
    <location>
        <begin position="21"/>
        <end position="151"/>
    </location>
</feature>
<evidence type="ECO:0000313" key="4">
    <source>
        <dbReference type="Proteomes" id="UP000005096"/>
    </source>
</evidence>
<dbReference type="HOGENOM" id="CLU_103734_1_2_0"/>
<keyword evidence="1" id="KW-1133">Transmembrane helix</keyword>
<proteinExistence type="predicted"/>
<dbReference type="PANTHER" id="PTHR36305:SF1">
    <property type="entry name" value="PHOSPHATIDYLGLYCEROPHOSPHATASE A"/>
    <property type="match status" value="1"/>
</dbReference>
<dbReference type="GO" id="GO:0008962">
    <property type="term" value="F:phosphatidylglycerophosphatase activity"/>
    <property type="evidence" value="ECO:0007669"/>
    <property type="project" value="InterPro"/>
</dbReference>
<keyword evidence="1" id="KW-0812">Transmembrane</keyword>
<dbReference type="RefSeq" id="WP_006300197.1">
    <property type="nucleotide sequence ID" value="NZ_CM001022.1"/>
</dbReference>
<dbReference type="PaxDb" id="584708-Apau_0609"/>
<dbReference type="InterPro" id="IPR036681">
    <property type="entry name" value="PgpA-like_sf"/>
</dbReference>
<dbReference type="CDD" id="cd06971">
    <property type="entry name" value="PgpA"/>
    <property type="match status" value="1"/>
</dbReference>
<protein>
    <submittedName>
        <fullName evidence="3">Phosphatidylglycerophosphatase A</fullName>
    </submittedName>
</protein>
<dbReference type="SUPFAM" id="SSF101307">
    <property type="entry name" value="YutG-like"/>
    <property type="match status" value="1"/>
</dbReference>
<feature type="transmembrane region" description="Helical" evidence="1">
    <location>
        <begin position="54"/>
        <end position="72"/>
    </location>
</feature>
<evidence type="ECO:0000256" key="1">
    <source>
        <dbReference type="SAM" id="Phobius"/>
    </source>
</evidence>
<name>E3D0V6_9BACT</name>
<dbReference type="OrthoDB" id="9804091at2"/>
<dbReference type="AlphaFoldDB" id="E3D0V6"/>
<dbReference type="STRING" id="584708.Apau_0609"/>
<evidence type="ECO:0000313" key="3">
    <source>
        <dbReference type="EMBL" id="EFQ23038.1"/>
    </source>
</evidence>
<dbReference type="InterPro" id="IPR026037">
    <property type="entry name" value="PgpA"/>
</dbReference>
<evidence type="ECO:0000259" key="2">
    <source>
        <dbReference type="Pfam" id="PF04608"/>
    </source>
</evidence>
<organism evidence="3 4">
    <name type="scientific">Aminomonas paucivorans DSM 12260</name>
    <dbReference type="NCBI Taxonomy" id="584708"/>
    <lineage>
        <taxon>Bacteria</taxon>
        <taxon>Thermotogati</taxon>
        <taxon>Synergistota</taxon>
        <taxon>Synergistia</taxon>
        <taxon>Synergistales</taxon>
        <taxon>Synergistaceae</taxon>
        <taxon>Aminomonas</taxon>
    </lineage>
</organism>
<feature type="transmembrane region" description="Helical" evidence="1">
    <location>
        <begin position="20"/>
        <end position="47"/>
    </location>
</feature>
<feature type="transmembrane region" description="Helical" evidence="1">
    <location>
        <begin position="134"/>
        <end position="156"/>
    </location>
</feature>
<dbReference type="Proteomes" id="UP000005096">
    <property type="component" value="Chromosome"/>
</dbReference>
<reference evidence="3 4" key="1">
    <citation type="journal article" date="2010" name="Stand. Genomic Sci.">
        <title>Non-contiguous finished genome sequence of Aminomonas paucivorans type strain (GLU-3).</title>
        <authorList>
            <person name="Pitluck S."/>
            <person name="Yasawong M."/>
            <person name="Held B."/>
            <person name="Lapidus A."/>
            <person name="Nolan M."/>
            <person name="Copeland A."/>
            <person name="Lucas S."/>
            <person name="Del Rio T.G."/>
            <person name="Tice H."/>
            <person name="Cheng J.F."/>
            <person name="Chertkov O."/>
            <person name="Goodwin L."/>
            <person name="Tapia R."/>
            <person name="Han C."/>
            <person name="Liolios K."/>
            <person name="Ivanova N."/>
            <person name="Mavromatis K."/>
            <person name="Ovchinnikova G."/>
            <person name="Pati A."/>
            <person name="Chen A."/>
            <person name="Palaniappan K."/>
            <person name="Land M."/>
            <person name="Hauser L."/>
            <person name="Chang Y.J."/>
            <person name="Jeffries C.D."/>
            <person name="Pukall R."/>
            <person name="Spring S."/>
            <person name="Rohde M."/>
            <person name="Sikorski J."/>
            <person name="Goker M."/>
            <person name="Woyke T."/>
            <person name="Bristow J."/>
            <person name="Eisen J.A."/>
            <person name="Markowitz V."/>
            <person name="Hugenholtz P."/>
            <person name="Kyrpides N.C."/>
            <person name="Klenk H.P."/>
        </authorList>
    </citation>
    <scope>NUCLEOTIDE SEQUENCE [LARGE SCALE GENOMIC DNA]</scope>
    <source>
        <strain evidence="3 4">DSM 12260</strain>
    </source>
</reference>
<keyword evidence="1" id="KW-0472">Membrane</keyword>
<dbReference type="PANTHER" id="PTHR36305">
    <property type="entry name" value="PHOSPHATIDYLGLYCEROPHOSPHATASE A"/>
    <property type="match status" value="1"/>
</dbReference>
<dbReference type="GO" id="GO:0006629">
    <property type="term" value="P:lipid metabolic process"/>
    <property type="evidence" value="ECO:0007669"/>
    <property type="project" value="InterPro"/>
</dbReference>
<sequence length="169" mass="18342">MTNWFVSPPNPRAFRTWQGMVATCGGIGFSRIAPGTMGSLAALVVLLLFRRIPLWAIVLVSVVGAVAADRYARDTGREDPPEVVVDEVAGYWLAQWGLDPVLALGTFFLFRVLDILKPFPIRQFERLPGGLGILADDLVGGLLVNVIVRGVVYLLFSGGLARFYGCFGS</sequence>
<dbReference type="eggNOG" id="COG1267">
    <property type="taxonomic scope" value="Bacteria"/>
</dbReference>
<dbReference type="PIRSF" id="PIRSF006162">
    <property type="entry name" value="PgpA"/>
    <property type="match status" value="1"/>
</dbReference>
<dbReference type="Pfam" id="PF04608">
    <property type="entry name" value="PgpA"/>
    <property type="match status" value="1"/>
</dbReference>
<gene>
    <name evidence="3" type="ORF">Apau_0609</name>
</gene>
<accession>E3D0V6</accession>